<dbReference type="AlphaFoldDB" id="A0A218P9U3"/>
<reference evidence="2 3" key="1">
    <citation type="submission" date="2016-04" db="EMBL/GenBank/DDBJ databases">
        <title>Complete genome sequence of Thermococcus pacificus type strain P4.</title>
        <authorList>
            <person name="Oger P.M."/>
        </authorList>
    </citation>
    <scope>NUCLEOTIDE SEQUENCE [LARGE SCALE GENOMIC DNA]</scope>
    <source>
        <strain evidence="2 3">P-4</strain>
    </source>
</reference>
<evidence type="ECO:0000313" key="2">
    <source>
        <dbReference type="EMBL" id="ASJ07557.1"/>
    </source>
</evidence>
<evidence type="ECO:0000259" key="1">
    <source>
        <dbReference type="Pfam" id="PF13847"/>
    </source>
</evidence>
<dbReference type="OrthoDB" id="11691at2157"/>
<dbReference type="InterPro" id="IPR029063">
    <property type="entry name" value="SAM-dependent_MTases_sf"/>
</dbReference>
<dbReference type="InterPro" id="IPR025714">
    <property type="entry name" value="Methyltranfer_dom"/>
</dbReference>
<name>A0A218P9U3_9EURY</name>
<protein>
    <recommendedName>
        <fullName evidence="1">Methyltransferase domain-containing protein</fullName>
    </recommendedName>
</protein>
<accession>A0A218P9U3</accession>
<feature type="domain" description="Methyltransferase" evidence="1">
    <location>
        <begin position="1"/>
        <end position="106"/>
    </location>
</feature>
<dbReference type="SUPFAM" id="SSF53335">
    <property type="entry name" value="S-adenosyl-L-methionine-dependent methyltransferases"/>
    <property type="match status" value="1"/>
</dbReference>
<gene>
    <name evidence="2" type="ORF">A3L08_09615</name>
</gene>
<proteinExistence type="predicted"/>
<dbReference type="Pfam" id="PF13847">
    <property type="entry name" value="Methyltransf_31"/>
    <property type="match status" value="1"/>
</dbReference>
<dbReference type="EMBL" id="CP015102">
    <property type="protein sequence ID" value="ASJ07557.1"/>
    <property type="molecule type" value="Genomic_DNA"/>
</dbReference>
<dbReference type="Gene3D" id="3.40.50.150">
    <property type="entry name" value="Vaccinia Virus protein VP39"/>
    <property type="match status" value="1"/>
</dbReference>
<organism evidence="2 3">
    <name type="scientific">Thermococcus pacificus</name>
    <dbReference type="NCBI Taxonomy" id="71998"/>
    <lineage>
        <taxon>Archaea</taxon>
        <taxon>Methanobacteriati</taxon>
        <taxon>Methanobacteriota</taxon>
        <taxon>Thermococci</taxon>
        <taxon>Thermococcales</taxon>
        <taxon>Thermococcaceae</taxon>
        <taxon>Thermococcus</taxon>
    </lineage>
</organism>
<sequence length="147" mass="16606">MLDVGSGSGYPALLIALSGNATEVVGVEPDRHIFEFLKRLEKLAENLRFINGDFLDRGLELEGFDTVVFSYILHDFDPLPFIERALDVLKPGGRIIVGDFDLNGLRETLKRFVREKRVKILENLTIGEAPTHRQRAKAFIIVMEVPK</sequence>
<evidence type="ECO:0000313" key="3">
    <source>
        <dbReference type="Proteomes" id="UP000197418"/>
    </source>
</evidence>
<dbReference type="KEGG" id="tpaf:A3L08_09615"/>
<dbReference type="Proteomes" id="UP000197418">
    <property type="component" value="Chromosome"/>
</dbReference>
<keyword evidence="3" id="KW-1185">Reference proteome</keyword>
<dbReference type="CDD" id="cd02440">
    <property type="entry name" value="AdoMet_MTases"/>
    <property type="match status" value="1"/>
</dbReference>
<dbReference type="GO" id="GO:0008168">
    <property type="term" value="F:methyltransferase activity"/>
    <property type="evidence" value="ECO:0007669"/>
    <property type="project" value="TreeGrafter"/>
</dbReference>
<dbReference type="PANTHER" id="PTHR43591">
    <property type="entry name" value="METHYLTRANSFERASE"/>
    <property type="match status" value="1"/>
</dbReference>
<dbReference type="PANTHER" id="PTHR43591:SF24">
    <property type="entry name" value="2-METHOXY-6-POLYPRENYL-1,4-BENZOQUINOL METHYLASE, MITOCHONDRIAL"/>
    <property type="match status" value="1"/>
</dbReference>